<evidence type="ECO:0000313" key="10">
    <source>
        <dbReference type="Proteomes" id="UP000480684"/>
    </source>
</evidence>
<feature type="transmembrane region" description="Helical" evidence="7">
    <location>
        <begin position="12"/>
        <end position="30"/>
    </location>
</feature>
<proteinExistence type="predicted"/>
<dbReference type="PROSITE" id="PS51007">
    <property type="entry name" value="CYTC"/>
    <property type="match status" value="1"/>
</dbReference>
<dbReference type="GO" id="GO:0046872">
    <property type="term" value="F:metal ion binding"/>
    <property type="evidence" value="ECO:0007669"/>
    <property type="project" value="UniProtKB-KW"/>
</dbReference>
<dbReference type="SUPFAM" id="SSF46626">
    <property type="entry name" value="Cytochrome c"/>
    <property type="match status" value="1"/>
</dbReference>
<keyword evidence="7" id="KW-1133">Transmembrane helix</keyword>
<accession>A0A7C9QUX2</accession>
<feature type="domain" description="Cytochrome c" evidence="8">
    <location>
        <begin position="49"/>
        <end position="134"/>
    </location>
</feature>
<dbReference type="GO" id="GO:0020037">
    <property type="term" value="F:heme binding"/>
    <property type="evidence" value="ECO:0007669"/>
    <property type="project" value="InterPro"/>
</dbReference>
<evidence type="ECO:0000313" key="9">
    <source>
        <dbReference type="EMBL" id="NFV80997.1"/>
    </source>
</evidence>
<dbReference type="InterPro" id="IPR009056">
    <property type="entry name" value="Cyt_c-like_dom"/>
</dbReference>
<reference evidence="9 10" key="1">
    <citation type="submission" date="2020-02" db="EMBL/GenBank/DDBJ databases">
        <authorList>
            <person name="Dziuba M."/>
            <person name="Kuznetsov B."/>
            <person name="Mardanov A."/>
            <person name="Ravin N."/>
            <person name="Grouzdev D."/>
        </authorList>
    </citation>
    <scope>NUCLEOTIDE SEQUENCE [LARGE SCALE GENOMIC DNA]</scope>
    <source>
        <strain evidence="9 10">SpK</strain>
    </source>
</reference>
<evidence type="ECO:0000256" key="3">
    <source>
        <dbReference type="ARBA" id="ARBA00022723"/>
    </source>
</evidence>
<keyword evidence="10" id="KW-1185">Reference proteome</keyword>
<keyword evidence="2 6" id="KW-0349">Heme</keyword>
<organism evidence="9 10">
    <name type="scientific">Magnetospirillum aberrantis SpK</name>
    <dbReference type="NCBI Taxonomy" id="908842"/>
    <lineage>
        <taxon>Bacteria</taxon>
        <taxon>Pseudomonadati</taxon>
        <taxon>Pseudomonadota</taxon>
        <taxon>Alphaproteobacteria</taxon>
        <taxon>Rhodospirillales</taxon>
        <taxon>Rhodospirillaceae</taxon>
        <taxon>Magnetospirillum</taxon>
    </lineage>
</organism>
<dbReference type="EMBL" id="JAAIYP010000038">
    <property type="protein sequence ID" value="NFV80997.1"/>
    <property type="molecule type" value="Genomic_DNA"/>
</dbReference>
<keyword evidence="1" id="KW-0813">Transport</keyword>
<evidence type="ECO:0000256" key="7">
    <source>
        <dbReference type="SAM" id="Phobius"/>
    </source>
</evidence>
<evidence type="ECO:0000256" key="4">
    <source>
        <dbReference type="ARBA" id="ARBA00022982"/>
    </source>
</evidence>
<evidence type="ECO:0000259" key="8">
    <source>
        <dbReference type="PROSITE" id="PS51007"/>
    </source>
</evidence>
<comment type="caution">
    <text evidence="9">The sequence shown here is derived from an EMBL/GenBank/DDBJ whole genome shotgun (WGS) entry which is preliminary data.</text>
</comment>
<evidence type="ECO:0000256" key="2">
    <source>
        <dbReference type="ARBA" id="ARBA00022617"/>
    </source>
</evidence>
<dbReference type="InterPro" id="IPR036909">
    <property type="entry name" value="Cyt_c-like_dom_sf"/>
</dbReference>
<dbReference type="AlphaFoldDB" id="A0A7C9QUX2"/>
<keyword evidence="7" id="KW-0472">Membrane</keyword>
<gene>
    <name evidence="9" type="ORF">G4223_12840</name>
</gene>
<dbReference type="InterPro" id="IPR051811">
    <property type="entry name" value="Cytochrome_c550/c551-like"/>
</dbReference>
<dbReference type="PANTHER" id="PTHR37823">
    <property type="entry name" value="CYTOCHROME C-553-LIKE"/>
    <property type="match status" value="1"/>
</dbReference>
<dbReference type="RefSeq" id="WP_163680216.1">
    <property type="nucleotide sequence ID" value="NZ_JAAIYP010000038.1"/>
</dbReference>
<evidence type="ECO:0000256" key="6">
    <source>
        <dbReference type="PROSITE-ProRule" id="PRU00433"/>
    </source>
</evidence>
<protein>
    <submittedName>
        <fullName evidence="9">Cytochrome c</fullName>
    </submittedName>
</protein>
<evidence type="ECO:0000256" key="1">
    <source>
        <dbReference type="ARBA" id="ARBA00022448"/>
    </source>
</evidence>
<dbReference type="PANTHER" id="PTHR37823:SF1">
    <property type="entry name" value="CYTOCHROME C-553-LIKE"/>
    <property type="match status" value="1"/>
</dbReference>
<dbReference type="Gene3D" id="1.10.760.10">
    <property type="entry name" value="Cytochrome c-like domain"/>
    <property type="match status" value="1"/>
</dbReference>
<keyword evidence="5 6" id="KW-0408">Iron</keyword>
<evidence type="ECO:0000256" key="5">
    <source>
        <dbReference type="ARBA" id="ARBA00023004"/>
    </source>
</evidence>
<keyword evidence="3 6" id="KW-0479">Metal-binding</keyword>
<dbReference type="Proteomes" id="UP000480684">
    <property type="component" value="Unassembled WGS sequence"/>
</dbReference>
<dbReference type="GO" id="GO:0009055">
    <property type="term" value="F:electron transfer activity"/>
    <property type="evidence" value="ECO:0007669"/>
    <property type="project" value="InterPro"/>
</dbReference>
<dbReference type="Pfam" id="PF00034">
    <property type="entry name" value="Cytochrom_C"/>
    <property type="match status" value="1"/>
</dbReference>
<keyword evidence="7" id="KW-0812">Transmembrane</keyword>
<name>A0A7C9QUX2_9PROT</name>
<keyword evidence="4" id="KW-0249">Electron transport</keyword>
<sequence length="146" mass="15860">MKGLQAHLTKLAVIGILVGGVGLLVSNMFTTSSGPQEAASQLRLPDLSRVAAAGKRAFDANCAQCHGVNGTGSEKGPPLIHPIYNPGHHADEAFFRAARDGVRRHHWNFGDMPPQPQVTKAQIEEIIAYVREIQMANGIVYEQHRM</sequence>